<comment type="catalytic activity">
    <reaction evidence="2">
        <text>ATP + H2O = ADP + phosphate + H(+)</text>
        <dbReference type="Rhea" id="RHEA:13065"/>
        <dbReference type="ChEBI" id="CHEBI:15377"/>
        <dbReference type="ChEBI" id="CHEBI:15378"/>
        <dbReference type="ChEBI" id="CHEBI:30616"/>
        <dbReference type="ChEBI" id="CHEBI:43474"/>
        <dbReference type="ChEBI" id="CHEBI:456216"/>
        <dbReference type="EC" id="3.6.4.12"/>
    </reaction>
    <physiologicalReaction direction="left-to-right" evidence="2">
        <dbReference type="Rhea" id="RHEA:13066"/>
    </physiologicalReaction>
</comment>
<feature type="compositionally biased region" description="Polar residues" evidence="3">
    <location>
        <begin position="1668"/>
        <end position="1691"/>
    </location>
</feature>
<dbReference type="Gene3D" id="3.40.50.300">
    <property type="entry name" value="P-loop containing nucleotide triphosphate hydrolases"/>
    <property type="match status" value="3"/>
</dbReference>
<protein>
    <recommendedName>
        <fullName evidence="4">C2H2-type domain-containing protein</fullName>
    </recommendedName>
</protein>
<dbReference type="SUPFAM" id="SSF52540">
    <property type="entry name" value="P-loop containing nucleoside triphosphate hydrolases"/>
    <property type="match status" value="1"/>
</dbReference>
<dbReference type="InterPro" id="IPR041679">
    <property type="entry name" value="DNA2/NAM7-like_C"/>
</dbReference>
<dbReference type="PANTHER" id="PTHR10887">
    <property type="entry name" value="DNA2/NAM7 HELICASE FAMILY"/>
    <property type="match status" value="1"/>
</dbReference>
<evidence type="ECO:0000256" key="1">
    <source>
        <dbReference type="ARBA" id="ARBA00023158"/>
    </source>
</evidence>
<dbReference type="PANTHER" id="PTHR10887:SF419">
    <property type="entry name" value="RNA HELICASE MOV10L1"/>
    <property type="match status" value="1"/>
</dbReference>
<dbReference type="SMART" id="SM00487">
    <property type="entry name" value="DEXDc"/>
    <property type="match status" value="1"/>
</dbReference>
<evidence type="ECO:0000256" key="2">
    <source>
        <dbReference type="ARBA" id="ARBA00048432"/>
    </source>
</evidence>
<keyword evidence="1" id="KW-0943">RNA-mediated gene silencing</keyword>
<feature type="region of interest" description="Disordered" evidence="3">
    <location>
        <begin position="976"/>
        <end position="1021"/>
    </location>
</feature>
<feature type="compositionally biased region" description="Polar residues" evidence="3">
    <location>
        <begin position="1075"/>
        <end position="1090"/>
    </location>
</feature>
<accession>A0A7R8UZA5</accession>
<dbReference type="CDD" id="cd18808">
    <property type="entry name" value="SF1_C_Upf1"/>
    <property type="match status" value="1"/>
</dbReference>
<reference evidence="5 6" key="1">
    <citation type="submission" date="2020-11" db="EMBL/GenBank/DDBJ databases">
        <authorList>
            <person name="Wallbank WR R."/>
            <person name="Pardo Diaz C."/>
            <person name="Kozak K."/>
            <person name="Martin S."/>
            <person name="Jiggins C."/>
            <person name="Moest M."/>
            <person name="Warren A I."/>
            <person name="Generalovic N T."/>
            <person name="Byers J.R.P. K."/>
            <person name="Montejo-Kovacevich G."/>
            <person name="Yen C E."/>
        </authorList>
    </citation>
    <scope>NUCLEOTIDE SEQUENCE [LARGE SCALE GENOMIC DNA]</scope>
</reference>
<feature type="region of interest" description="Disordered" evidence="3">
    <location>
        <begin position="1453"/>
        <end position="1526"/>
    </location>
</feature>
<dbReference type="GO" id="GO:0035194">
    <property type="term" value="P:regulatory ncRNA-mediated post-transcriptional gene silencing"/>
    <property type="evidence" value="ECO:0007669"/>
    <property type="project" value="TreeGrafter"/>
</dbReference>
<dbReference type="GO" id="GO:0003723">
    <property type="term" value="F:RNA binding"/>
    <property type="evidence" value="ECO:0007669"/>
    <property type="project" value="InterPro"/>
</dbReference>
<dbReference type="InterPro" id="IPR026122">
    <property type="entry name" value="MOV-10/SDE3_DEXXQ/H-box"/>
</dbReference>
<organism evidence="5 6">
    <name type="scientific">Hermetia illucens</name>
    <name type="common">Black soldier fly</name>
    <dbReference type="NCBI Taxonomy" id="343691"/>
    <lineage>
        <taxon>Eukaryota</taxon>
        <taxon>Metazoa</taxon>
        <taxon>Ecdysozoa</taxon>
        <taxon>Arthropoda</taxon>
        <taxon>Hexapoda</taxon>
        <taxon>Insecta</taxon>
        <taxon>Pterygota</taxon>
        <taxon>Neoptera</taxon>
        <taxon>Endopterygota</taxon>
        <taxon>Diptera</taxon>
        <taxon>Brachycera</taxon>
        <taxon>Stratiomyomorpha</taxon>
        <taxon>Stratiomyidae</taxon>
        <taxon>Hermetiinae</taxon>
        <taxon>Hermetia</taxon>
    </lineage>
</organism>
<dbReference type="InterPro" id="IPR014001">
    <property type="entry name" value="Helicase_ATP-bd"/>
</dbReference>
<dbReference type="InParanoid" id="A0A7R8UZA5"/>
<dbReference type="CDD" id="cd18038">
    <property type="entry name" value="DEXXQc_Helz-like"/>
    <property type="match status" value="1"/>
</dbReference>
<feature type="domain" description="C2H2-type" evidence="4">
    <location>
        <begin position="153"/>
        <end position="173"/>
    </location>
</feature>
<dbReference type="EMBL" id="LR899012">
    <property type="protein sequence ID" value="CAD7089339.1"/>
    <property type="molecule type" value="Genomic_DNA"/>
</dbReference>
<gene>
    <name evidence="5" type="ORF">HERILL_LOCUS11894</name>
</gene>
<dbReference type="InterPro" id="IPR013087">
    <property type="entry name" value="Znf_C2H2_type"/>
</dbReference>
<feature type="compositionally biased region" description="Basic and acidic residues" evidence="3">
    <location>
        <begin position="1844"/>
        <end position="1875"/>
    </location>
</feature>
<feature type="compositionally biased region" description="Polar residues" evidence="3">
    <location>
        <begin position="1610"/>
        <end position="1621"/>
    </location>
</feature>
<feature type="region of interest" description="Disordered" evidence="3">
    <location>
        <begin position="1781"/>
        <end position="1875"/>
    </location>
</feature>
<dbReference type="GO" id="GO:0003678">
    <property type="term" value="F:DNA helicase activity"/>
    <property type="evidence" value="ECO:0007669"/>
    <property type="project" value="UniProtKB-EC"/>
</dbReference>
<feature type="region of interest" description="Disordered" evidence="3">
    <location>
        <begin position="1252"/>
        <end position="1276"/>
    </location>
</feature>
<proteinExistence type="predicted"/>
<evidence type="ECO:0000313" key="6">
    <source>
        <dbReference type="Proteomes" id="UP000594454"/>
    </source>
</evidence>
<dbReference type="Pfam" id="PF13087">
    <property type="entry name" value="AAA_12"/>
    <property type="match status" value="1"/>
</dbReference>
<dbReference type="Proteomes" id="UP000594454">
    <property type="component" value="Chromosome 4"/>
</dbReference>
<evidence type="ECO:0000256" key="3">
    <source>
        <dbReference type="SAM" id="MobiDB-lite"/>
    </source>
</evidence>
<dbReference type="InterPro" id="IPR041677">
    <property type="entry name" value="DNA2/NAM7_AAA_11"/>
</dbReference>
<dbReference type="GO" id="GO:0005829">
    <property type="term" value="C:cytosol"/>
    <property type="evidence" value="ECO:0007669"/>
    <property type="project" value="TreeGrafter"/>
</dbReference>
<feature type="region of interest" description="Disordered" evidence="3">
    <location>
        <begin position="1038"/>
        <end position="1132"/>
    </location>
</feature>
<sequence>MFTRELAGDFVMYLYNNGFILNNRVASKIFIRRKFKSFLQENNRSLGAYDHDSTLDQLLQDHQFVCNYIKDEKIYKFDMRGIFKYRNEVIAQLDEKEIEKANNIIMDAEALNKVNSIDEKPKVLADFPTYSLIFQFKLRQTINDSFILSSKGCYCCQRNFVSEEEYTAHIEHHSQESDFEYREQNRDESLSQQFSVTYKLCEKSHLLFCIKPLDRENLIIEKIIVFRSGVVHYLEDALVPYFMPSDGSSFYVNCHIFQIAYEQPMLIIFKSKDDAKDVRYVEEHHFLRFDVFPGNLSLKTKHVFRRGELKIAEKLKEYSPTPIAKSMHFIDFDEKNHPIKRSIRDYFKKVTPLGPDNLCDAFDLLIEMEDFALSKVYEKFKRSNIKVEGCATDYSVMIVRSVEDGVDGVLSGGDRIILFSTQAARKSKGGKAKQVDEAGNVSNKGTKFIGVITNVVGERVYFESKSGKIPVDLLYDVSFEPQRLGIIYQHRALELLRADNFLKVRLFPEPVFNSTASLSLEYYNPNLAENPEQREAVQNIVDNHNKHVPFIIFGPPGTGKTTVVVEAILQLWKKSESNRILVMAGSNAACDEVASRVCTIFDKIDPEGMNLLRLYAMSSEKRIENMNEGVLEASNLCYGQHFYPSLETIYTYRIVIVTLSVAGRLVHGKIASNHFTHVFIDECGASTEPESLVGLAGILSSSGQLILSGDPKQLGPIIACRRAANYGLEVSMLERLMDRECYQQHPITKEYNRSIQTRLVRNFRSHKDILALPNQLFYDGQLQVMASPKITDIALGWSGLCTKTFPIVFESVMGTMRKLKNSTSSCNYEELWSVMLVLKELMFFGIKERKVRQEDIGIVSPYKMQCQLIRRELDRRGWYRIETGSVETFQGQEKPIIIASMVRSRVDTPGFLDNPRRLNVLLTRAQALLILVGNPETLLKIKHWNWVIKYCVENNAISHSMRNLALESNQRIQRSAMNPKNRLANMSEKGKSNANKGMNLRKVSKPNHIHRSNKKIEQNDQKDPNYWINWLKELPNINANSNSSDELEREDSKAKNEVDPDSGMNASSGVEPKINKNSNRISDFQRAQSEPSGKSNGGSNPGKSNCEKSLMEPSNSGGEKSNKILNKSKSESGSISNMLEQIEQQQQTLISIQNKLLNSAAQNSMCPVKIPQQSNKNSSENNSNPFTKIDFSKQINQSAFHHCACGNTENSPKKENLAPSGNNSYSLVGSSAWDQRPEQDRYHWIREANNHNSFGISGASKQKETDNSNPSIRSNAMVAPQTGNSFVSKQNSDSLLEAELTIQKRQHNPYRWVRNTQTVVPKGENSISPKHDSNSLAELETAVKKKQEDLDLSVTDIQTQAPPGEKSATSKYSSNPFAQLDSFVKTPHHVDLISLPSAAHQADKRRLNVLLTRAQALLIIVGNPTTLKKIGGWKHVVDYCVENKAVLGAKIDISDNDSNESDSTLSQSMQDLSVKDDRQRQRRAKDNKNQHPKKVKNEANKNMKAKKAPNAKHTNRNHNKVEQSDQKDAEYWINWLNELPSVDASSKSPAKGGENSGAAKSELPGVKAKSNKKSKGANNLQRAQSEVTEKSDAKNNAGKSSRQKGVALKTPNSDNIKNTKIPSKPKSDPTSPCADVTNKQKNRQQQQQNVNPDRNKQRNPVQGGRAFPTNTPQRANSTMPQNYSNSFRRSDNLNQVRMQDPYPLVRGDYVNASSIENSSMFPNNANRFVESAPFMGNSPHAYPASPPMNVPPPTFRAGPSPAMQNPGYNQPTTAPTLYPRIVPNGDMNMQGTRYSQPPPTRPSIPADSVNPVPSAPELPSKSLFSDNGGERDHIKQPPYNPAFSERERAASIIREIRTANERSPQKKKDESCVIS</sequence>
<dbReference type="Pfam" id="PF13086">
    <property type="entry name" value="AAA_11"/>
    <property type="match status" value="2"/>
</dbReference>
<feature type="compositionally biased region" description="Polar residues" evidence="3">
    <location>
        <begin position="1112"/>
        <end position="1132"/>
    </location>
</feature>
<dbReference type="PROSITE" id="PS00028">
    <property type="entry name" value="ZINC_FINGER_C2H2_1"/>
    <property type="match status" value="1"/>
</dbReference>
<dbReference type="InterPro" id="IPR045055">
    <property type="entry name" value="DNA2/NAM7-like"/>
</dbReference>
<evidence type="ECO:0000313" key="5">
    <source>
        <dbReference type="EMBL" id="CAD7089339.1"/>
    </source>
</evidence>
<keyword evidence="6" id="KW-1185">Reference proteome</keyword>
<feature type="compositionally biased region" description="Basic residues" evidence="3">
    <location>
        <begin position="1002"/>
        <end position="1013"/>
    </location>
</feature>
<evidence type="ECO:0000259" key="4">
    <source>
        <dbReference type="PROSITE" id="PS00028"/>
    </source>
</evidence>
<dbReference type="OrthoDB" id="6513042at2759"/>
<name>A0A7R8UZA5_HERIL</name>
<dbReference type="InterPro" id="IPR047187">
    <property type="entry name" value="SF1_C_Upf1"/>
</dbReference>
<dbReference type="GO" id="GO:0032574">
    <property type="term" value="F:5'-3' RNA helicase activity"/>
    <property type="evidence" value="ECO:0007669"/>
    <property type="project" value="InterPro"/>
</dbReference>
<dbReference type="InterPro" id="IPR027417">
    <property type="entry name" value="P-loop_NTPase"/>
</dbReference>
<feature type="region of interest" description="Disordered" evidence="3">
    <location>
        <begin position="1543"/>
        <end position="1691"/>
    </location>
</feature>
<dbReference type="GO" id="GO:0043186">
    <property type="term" value="C:P granule"/>
    <property type="evidence" value="ECO:0007669"/>
    <property type="project" value="TreeGrafter"/>
</dbReference>
<feature type="compositionally biased region" description="Basic residues" evidence="3">
    <location>
        <begin position="1503"/>
        <end position="1518"/>
    </location>
</feature>
<feature type="compositionally biased region" description="Basic and acidic residues" evidence="3">
    <location>
        <begin position="1473"/>
        <end position="1501"/>
    </location>
</feature>